<dbReference type="Proteomes" id="UP001218218">
    <property type="component" value="Unassembled WGS sequence"/>
</dbReference>
<evidence type="ECO:0000256" key="1">
    <source>
        <dbReference type="SAM" id="MobiDB-lite"/>
    </source>
</evidence>
<organism evidence="3 4">
    <name type="scientific">Mycena albidolilacea</name>
    <dbReference type="NCBI Taxonomy" id="1033008"/>
    <lineage>
        <taxon>Eukaryota</taxon>
        <taxon>Fungi</taxon>
        <taxon>Dikarya</taxon>
        <taxon>Basidiomycota</taxon>
        <taxon>Agaricomycotina</taxon>
        <taxon>Agaricomycetes</taxon>
        <taxon>Agaricomycetidae</taxon>
        <taxon>Agaricales</taxon>
        <taxon>Marasmiineae</taxon>
        <taxon>Mycenaceae</taxon>
        <taxon>Mycena</taxon>
    </lineage>
</organism>
<reference evidence="3" key="1">
    <citation type="submission" date="2023-03" db="EMBL/GenBank/DDBJ databases">
        <title>Massive genome expansion in bonnet fungi (Mycena s.s.) driven by repeated elements and novel gene families across ecological guilds.</title>
        <authorList>
            <consortium name="Lawrence Berkeley National Laboratory"/>
            <person name="Harder C.B."/>
            <person name="Miyauchi S."/>
            <person name="Viragh M."/>
            <person name="Kuo A."/>
            <person name="Thoen E."/>
            <person name="Andreopoulos B."/>
            <person name="Lu D."/>
            <person name="Skrede I."/>
            <person name="Drula E."/>
            <person name="Henrissat B."/>
            <person name="Morin E."/>
            <person name="Kohler A."/>
            <person name="Barry K."/>
            <person name="LaButti K."/>
            <person name="Morin E."/>
            <person name="Salamov A."/>
            <person name="Lipzen A."/>
            <person name="Mereny Z."/>
            <person name="Hegedus B."/>
            <person name="Baldrian P."/>
            <person name="Stursova M."/>
            <person name="Weitz H."/>
            <person name="Taylor A."/>
            <person name="Grigoriev I.V."/>
            <person name="Nagy L.G."/>
            <person name="Martin F."/>
            <person name="Kauserud H."/>
        </authorList>
    </citation>
    <scope>NUCLEOTIDE SEQUENCE</scope>
    <source>
        <strain evidence="3">CBHHK002</strain>
    </source>
</reference>
<evidence type="ECO:0000313" key="3">
    <source>
        <dbReference type="EMBL" id="KAJ7308672.1"/>
    </source>
</evidence>
<comment type="caution">
    <text evidence="3">The sequence shown here is derived from an EMBL/GenBank/DDBJ whole genome shotgun (WGS) entry which is preliminary data.</text>
</comment>
<protein>
    <recommendedName>
        <fullName evidence="2">DUF6593 domain-containing protein</fullName>
    </recommendedName>
</protein>
<feature type="compositionally biased region" description="Low complexity" evidence="1">
    <location>
        <begin position="16"/>
        <end position="26"/>
    </location>
</feature>
<dbReference type="EMBL" id="JARIHO010000084">
    <property type="protein sequence ID" value="KAJ7308672.1"/>
    <property type="molecule type" value="Genomic_DNA"/>
</dbReference>
<sequence length="217" mass="23647">MPPVYTNHNPFYGWSSSQSRHGSSSSRGGGASTGLAAGETPPSVFGALPYPTPPSSRYAPNLTTFYLTSLNPGVLNCAVLGPHARLHYTVSTDASMPGYTVFKNALDKKSIALVEWTKHPRVEVRGAVPKQETKEWLKVSRDQTYRTMTVRGFQYTWAPENEYINLCSSGPSPQFLGRISRGEDTVVIELTTDAIQLGLQDTTIVAAVLLQCGHNID</sequence>
<gene>
    <name evidence="3" type="ORF">DFH08DRAFT_1050475</name>
</gene>
<keyword evidence="4" id="KW-1185">Reference proteome</keyword>
<dbReference type="InterPro" id="IPR046528">
    <property type="entry name" value="DUF6593"/>
</dbReference>
<name>A0AAD7EBR8_9AGAR</name>
<feature type="region of interest" description="Disordered" evidence="1">
    <location>
        <begin position="16"/>
        <end position="40"/>
    </location>
</feature>
<feature type="domain" description="DUF6593" evidence="2">
    <location>
        <begin position="75"/>
        <end position="210"/>
    </location>
</feature>
<accession>A0AAD7EBR8</accession>
<evidence type="ECO:0000313" key="4">
    <source>
        <dbReference type="Proteomes" id="UP001218218"/>
    </source>
</evidence>
<dbReference type="AlphaFoldDB" id="A0AAD7EBR8"/>
<evidence type="ECO:0000259" key="2">
    <source>
        <dbReference type="Pfam" id="PF20236"/>
    </source>
</evidence>
<proteinExistence type="predicted"/>
<dbReference type="Pfam" id="PF20236">
    <property type="entry name" value="DUF6593"/>
    <property type="match status" value="1"/>
</dbReference>